<dbReference type="SUPFAM" id="SSF48726">
    <property type="entry name" value="Immunoglobulin"/>
    <property type="match status" value="1"/>
</dbReference>
<proteinExistence type="predicted"/>
<dbReference type="PROSITE" id="PS50835">
    <property type="entry name" value="IG_LIKE"/>
    <property type="match status" value="1"/>
</dbReference>
<keyword evidence="7" id="KW-1185">Reference proteome</keyword>
<keyword evidence="3" id="KW-0472">Membrane</keyword>
<sequence length="528" mass="57917">MVRSGRNDQWKPGILPIVTVLIFLNIFGKIRAGSGCANGKHSALSGFSGLAACDGNWTGHIRNGSTVCAAGWRVCSWYDADLLKQLTWDDAISFSGCYAYNAAQDGGRCKECRDDMGQDDMAGIGQGCTHQNIGQTSCIPGGRIDASCCVDSHFHRACQHQPGLTNGVFCCKMPVKLPRIVVKPPEKMHVYTGLIFLLACQATGMPPPRVQWYKDGTQLSEENSRISVLSSGDLIVTLARKSDSGLYTCEVINEEGIDMASSYVVVAEYDSGCADGTTEGLHIHKNIHACGGSWKGHVRRGRSLCRKGWRVCNPKDRNSLEELTWLDMFDLAGCYAYNAATYKGACKKCVDSRMAGVGRQCGLIRYSQKSCLSHGRVDVFNPRNSVACEYKEGAVSGVLCCKKKKKKSHKKKLERRRYCRDECKNGGVCVGHNRCHCAIGYKGASCQNAICKPGCGSKGHCIKPNKCKCQLGYSGKHCNKKSKGCKRPCLNGGRCLKRKCQCPQTHWGNSCQYLLQHILLSKLNRTER</sequence>
<dbReference type="PROSITE" id="PS50026">
    <property type="entry name" value="EGF_3"/>
    <property type="match status" value="1"/>
</dbReference>
<protein>
    <submittedName>
        <fullName evidence="6">Uncharacterized protein</fullName>
    </submittedName>
</protein>
<dbReference type="SMART" id="SM00181">
    <property type="entry name" value="EGF"/>
    <property type="match status" value="3"/>
</dbReference>
<reference evidence="6 7" key="1">
    <citation type="submission" date="2024-01" db="EMBL/GenBank/DDBJ databases">
        <title>The genome of the rayed Mediterranean limpet Patella caerulea (Linnaeus, 1758).</title>
        <authorList>
            <person name="Anh-Thu Weber A."/>
            <person name="Halstead-Nussloch G."/>
        </authorList>
    </citation>
    <scope>NUCLEOTIDE SEQUENCE [LARGE SCALE GENOMIC DNA]</scope>
    <source>
        <strain evidence="6">AATW-2023a</strain>
        <tissue evidence="6">Whole specimen</tissue>
    </source>
</reference>
<evidence type="ECO:0000256" key="3">
    <source>
        <dbReference type="SAM" id="Phobius"/>
    </source>
</evidence>
<dbReference type="PANTHER" id="PTHR10075">
    <property type="entry name" value="BASIGIN RELATED"/>
    <property type="match status" value="1"/>
</dbReference>
<dbReference type="Pfam" id="PF13927">
    <property type="entry name" value="Ig_3"/>
    <property type="match status" value="1"/>
</dbReference>
<dbReference type="PANTHER" id="PTHR10075:SF14">
    <property type="entry name" value="CELL ADHESION MOLECULE DSCAM2-RELATED"/>
    <property type="match status" value="1"/>
</dbReference>
<feature type="domain" description="Ig-like" evidence="5">
    <location>
        <begin position="178"/>
        <end position="267"/>
    </location>
</feature>
<keyword evidence="3" id="KW-1133">Transmembrane helix</keyword>
<keyword evidence="2" id="KW-0245">EGF-like domain</keyword>
<evidence type="ECO:0000256" key="2">
    <source>
        <dbReference type="PROSITE-ProRule" id="PRU00076"/>
    </source>
</evidence>
<keyword evidence="3" id="KW-0812">Transmembrane</keyword>
<feature type="disulfide bond" evidence="2">
    <location>
        <begin position="419"/>
        <end position="429"/>
    </location>
</feature>
<dbReference type="InterPro" id="IPR007110">
    <property type="entry name" value="Ig-like_dom"/>
</dbReference>
<dbReference type="EMBL" id="JAZGQO010000006">
    <property type="protein sequence ID" value="KAK6185279.1"/>
    <property type="molecule type" value="Genomic_DNA"/>
</dbReference>
<feature type="domain" description="EGF-like" evidence="4">
    <location>
        <begin position="415"/>
        <end position="447"/>
    </location>
</feature>
<accession>A0AAN8PXL3</accession>
<feature type="disulfide bond" evidence="2">
    <location>
        <begin position="437"/>
        <end position="446"/>
    </location>
</feature>
<evidence type="ECO:0000313" key="7">
    <source>
        <dbReference type="Proteomes" id="UP001347796"/>
    </source>
</evidence>
<dbReference type="PROSITE" id="PS00022">
    <property type="entry name" value="EGF_1"/>
    <property type="match status" value="2"/>
</dbReference>
<dbReference type="InterPro" id="IPR003598">
    <property type="entry name" value="Ig_sub2"/>
</dbReference>
<gene>
    <name evidence="6" type="ORF">SNE40_007547</name>
</gene>
<dbReference type="InterPro" id="IPR000742">
    <property type="entry name" value="EGF"/>
</dbReference>
<dbReference type="InterPro" id="IPR036179">
    <property type="entry name" value="Ig-like_dom_sf"/>
</dbReference>
<dbReference type="InterPro" id="IPR003599">
    <property type="entry name" value="Ig_sub"/>
</dbReference>
<comment type="caution">
    <text evidence="2">Lacks conserved residue(s) required for the propagation of feature annotation.</text>
</comment>
<dbReference type="SMART" id="SM00409">
    <property type="entry name" value="IG"/>
    <property type="match status" value="1"/>
</dbReference>
<dbReference type="PROSITE" id="PS01186">
    <property type="entry name" value="EGF_2"/>
    <property type="match status" value="2"/>
</dbReference>
<name>A0AAN8PXL3_PATCE</name>
<dbReference type="Gene3D" id="2.60.40.10">
    <property type="entry name" value="Immunoglobulins"/>
    <property type="match status" value="1"/>
</dbReference>
<keyword evidence="2" id="KW-1015">Disulfide bond</keyword>
<evidence type="ECO:0000259" key="5">
    <source>
        <dbReference type="PROSITE" id="PS50835"/>
    </source>
</evidence>
<dbReference type="FunFam" id="2.60.40.10:FF:000107">
    <property type="entry name" value="Myosin, light chain kinase a"/>
    <property type="match status" value="1"/>
</dbReference>
<dbReference type="InterPro" id="IPR013783">
    <property type="entry name" value="Ig-like_fold"/>
</dbReference>
<comment type="caution">
    <text evidence="6">The sequence shown here is derived from an EMBL/GenBank/DDBJ whole genome shotgun (WGS) entry which is preliminary data.</text>
</comment>
<evidence type="ECO:0000313" key="6">
    <source>
        <dbReference type="EMBL" id="KAK6185279.1"/>
    </source>
</evidence>
<feature type="transmembrane region" description="Helical" evidence="3">
    <location>
        <begin position="12"/>
        <end position="28"/>
    </location>
</feature>
<organism evidence="6 7">
    <name type="scientific">Patella caerulea</name>
    <name type="common">Rayed Mediterranean limpet</name>
    <dbReference type="NCBI Taxonomy" id="87958"/>
    <lineage>
        <taxon>Eukaryota</taxon>
        <taxon>Metazoa</taxon>
        <taxon>Spiralia</taxon>
        <taxon>Lophotrochozoa</taxon>
        <taxon>Mollusca</taxon>
        <taxon>Gastropoda</taxon>
        <taxon>Patellogastropoda</taxon>
        <taxon>Patelloidea</taxon>
        <taxon>Patellidae</taxon>
        <taxon>Patella</taxon>
    </lineage>
</organism>
<evidence type="ECO:0000259" key="4">
    <source>
        <dbReference type="PROSITE" id="PS50026"/>
    </source>
</evidence>
<keyword evidence="1" id="KW-0393">Immunoglobulin domain</keyword>
<dbReference type="AlphaFoldDB" id="A0AAN8PXL3"/>
<evidence type="ECO:0000256" key="1">
    <source>
        <dbReference type="ARBA" id="ARBA00023319"/>
    </source>
</evidence>
<dbReference type="SMART" id="SM00408">
    <property type="entry name" value="IGc2"/>
    <property type="match status" value="1"/>
</dbReference>
<dbReference type="Gene3D" id="2.10.25.10">
    <property type="entry name" value="Laminin"/>
    <property type="match status" value="3"/>
</dbReference>
<dbReference type="Proteomes" id="UP001347796">
    <property type="component" value="Unassembled WGS sequence"/>
</dbReference>